<keyword evidence="1" id="KW-0812">Transmembrane</keyword>
<organism evidence="2 3">
    <name type="scientific">Virgibacillus chiguensis</name>
    <dbReference type="NCBI Taxonomy" id="411959"/>
    <lineage>
        <taxon>Bacteria</taxon>
        <taxon>Bacillati</taxon>
        <taxon>Bacillota</taxon>
        <taxon>Bacilli</taxon>
        <taxon>Bacillales</taxon>
        <taxon>Bacillaceae</taxon>
        <taxon>Virgibacillus</taxon>
    </lineage>
</organism>
<dbReference type="OrthoDB" id="2429113at2"/>
<protein>
    <recommendedName>
        <fullName evidence="4">DUF3278 domain-containing protein</fullName>
    </recommendedName>
</protein>
<feature type="transmembrane region" description="Helical" evidence="1">
    <location>
        <begin position="94"/>
        <end position="113"/>
    </location>
</feature>
<keyword evidence="1" id="KW-0472">Membrane</keyword>
<evidence type="ECO:0000313" key="2">
    <source>
        <dbReference type="EMBL" id="SHH78429.1"/>
    </source>
</evidence>
<sequence length="156" mass="18155">MKRSFIYVFLPEGGEYKQMRIITILAEAAVIVSTLLMLCLFAGSWFDWHMEGYLTAFFIFTFILFYTFLRYILSGMEYAEIAGEANYIKAKRKVYSQSIRFGIVFSIIMFVSKGIPNDWIDALDIVGPSILATCFYFIFDRISLKKSYKKNKDLLD</sequence>
<evidence type="ECO:0008006" key="4">
    <source>
        <dbReference type="Google" id="ProtNLM"/>
    </source>
</evidence>
<feature type="transmembrane region" description="Helical" evidence="1">
    <location>
        <begin position="52"/>
        <end position="73"/>
    </location>
</feature>
<accession>A0A1M5VT28</accession>
<dbReference type="EMBL" id="FQXD01000013">
    <property type="protein sequence ID" value="SHH78429.1"/>
    <property type="molecule type" value="Genomic_DNA"/>
</dbReference>
<feature type="transmembrane region" description="Helical" evidence="1">
    <location>
        <begin position="119"/>
        <end position="139"/>
    </location>
</feature>
<evidence type="ECO:0000256" key="1">
    <source>
        <dbReference type="SAM" id="Phobius"/>
    </source>
</evidence>
<keyword evidence="3" id="KW-1185">Reference proteome</keyword>
<dbReference type="Proteomes" id="UP000184079">
    <property type="component" value="Unassembled WGS sequence"/>
</dbReference>
<dbReference type="AlphaFoldDB" id="A0A1M5VT28"/>
<keyword evidence="1" id="KW-1133">Transmembrane helix</keyword>
<evidence type="ECO:0000313" key="3">
    <source>
        <dbReference type="Proteomes" id="UP000184079"/>
    </source>
</evidence>
<reference evidence="3" key="1">
    <citation type="submission" date="2016-11" db="EMBL/GenBank/DDBJ databases">
        <authorList>
            <person name="Varghese N."/>
            <person name="Submissions S."/>
        </authorList>
    </citation>
    <scope>NUCLEOTIDE SEQUENCE [LARGE SCALE GENOMIC DNA]</scope>
    <source>
        <strain evidence="3">CGMCC 1.6496</strain>
    </source>
</reference>
<gene>
    <name evidence="2" type="ORF">SAMN05421807_113113</name>
</gene>
<proteinExistence type="predicted"/>
<feature type="transmembrane region" description="Helical" evidence="1">
    <location>
        <begin position="21"/>
        <end position="46"/>
    </location>
</feature>
<dbReference type="RefSeq" id="WP_073011070.1">
    <property type="nucleotide sequence ID" value="NZ_FQXD01000013.1"/>
</dbReference>
<name>A0A1M5VT28_9BACI</name>